<accession>A0A2K3NH34</accession>
<protein>
    <submittedName>
        <fullName evidence="1">Uncharacterized protein</fullName>
    </submittedName>
</protein>
<dbReference type="AlphaFoldDB" id="A0A2K3NH34"/>
<dbReference type="EMBL" id="ASHM01021236">
    <property type="protein sequence ID" value="PNY02351.1"/>
    <property type="molecule type" value="Genomic_DNA"/>
</dbReference>
<organism evidence="1 2">
    <name type="scientific">Trifolium pratense</name>
    <name type="common">Red clover</name>
    <dbReference type="NCBI Taxonomy" id="57577"/>
    <lineage>
        <taxon>Eukaryota</taxon>
        <taxon>Viridiplantae</taxon>
        <taxon>Streptophyta</taxon>
        <taxon>Embryophyta</taxon>
        <taxon>Tracheophyta</taxon>
        <taxon>Spermatophyta</taxon>
        <taxon>Magnoliopsida</taxon>
        <taxon>eudicotyledons</taxon>
        <taxon>Gunneridae</taxon>
        <taxon>Pentapetalae</taxon>
        <taxon>rosids</taxon>
        <taxon>fabids</taxon>
        <taxon>Fabales</taxon>
        <taxon>Fabaceae</taxon>
        <taxon>Papilionoideae</taxon>
        <taxon>50 kb inversion clade</taxon>
        <taxon>NPAAA clade</taxon>
        <taxon>Hologalegina</taxon>
        <taxon>IRL clade</taxon>
        <taxon>Trifolieae</taxon>
        <taxon>Trifolium</taxon>
    </lineage>
</organism>
<evidence type="ECO:0000313" key="2">
    <source>
        <dbReference type="Proteomes" id="UP000236291"/>
    </source>
</evidence>
<reference evidence="1 2" key="1">
    <citation type="journal article" date="2014" name="Am. J. Bot.">
        <title>Genome assembly and annotation for red clover (Trifolium pratense; Fabaceae).</title>
        <authorList>
            <person name="Istvanek J."/>
            <person name="Jaros M."/>
            <person name="Krenek A."/>
            <person name="Repkova J."/>
        </authorList>
    </citation>
    <scope>NUCLEOTIDE SEQUENCE [LARGE SCALE GENOMIC DNA]</scope>
    <source>
        <strain evidence="2">cv. Tatra</strain>
        <tissue evidence="1">Young leaves</tissue>
    </source>
</reference>
<comment type="caution">
    <text evidence="1">The sequence shown here is derived from an EMBL/GenBank/DDBJ whole genome shotgun (WGS) entry which is preliminary data.</text>
</comment>
<proteinExistence type="predicted"/>
<evidence type="ECO:0000313" key="1">
    <source>
        <dbReference type="EMBL" id="PNY02351.1"/>
    </source>
</evidence>
<reference evidence="1 2" key="2">
    <citation type="journal article" date="2017" name="Front. Plant Sci.">
        <title>Gene Classification and Mining of Molecular Markers Useful in Red Clover (Trifolium pratense) Breeding.</title>
        <authorList>
            <person name="Istvanek J."/>
            <person name="Dluhosova J."/>
            <person name="Dluhos P."/>
            <person name="Patkova L."/>
            <person name="Nedelnik J."/>
            <person name="Repkova J."/>
        </authorList>
    </citation>
    <scope>NUCLEOTIDE SEQUENCE [LARGE SCALE GENOMIC DNA]</scope>
    <source>
        <strain evidence="2">cv. Tatra</strain>
        <tissue evidence="1">Young leaves</tissue>
    </source>
</reference>
<dbReference type="Proteomes" id="UP000236291">
    <property type="component" value="Unassembled WGS sequence"/>
</dbReference>
<sequence>MTLTARLETTMVDVCFLCNGSQCGRGVLVPENVTPTVVVFCLCNRDHNITEFQRKLTFLTTGQDVSKNEDLKRVKGCHQRQANATLNCGVEELVTPPPSWIYIV</sequence>
<gene>
    <name evidence="1" type="ORF">L195_g025657</name>
</gene>
<name>A0A2K3NH34_TRIPR</name>